<accession>A0AA86T3S5</accession>
<dbReference type="KEGG" id="nti:DNFV4_00140"/>
<keyword evidence="1" id="KW-0472">Membrane</keyword>
<feature type="transmembrane region" description="Helical" evidence="1">
    <location>
        <begin position="71"/>
        <end position="92"/>
    </location>
</feature>
<sequence>MDIVSHGLWGALAFGRKSRSSFWLAFGIGVAPDLLSFGILWTAAMVGLEDTPDFSHGTPPESSIPLYVHHLYNVTHSAVVFLIVFLAVWFFLKRPLWELAAWGLHVLVDVPTHSHAFFPTPVLWPLVDWKFNGWQWMTPAILIPNFVLLSLLYAWYFSRRYWMSRQKHTVQKAVLDHFEERPWS</sequence>
<feature type="transmembrane region" description="Helical" evidence="1">
    <location>
        <begin position="138"/>
        <end position="157"/>
    </location>
</feature>
<feature type="transmembrane region" description="Helical" evidence="1">
    <location>
        <begin position="21"/>
        <end position="44"/>
    </location>
</feature>
<name>A0AA86T3S5_9BACT</name>
<dbReference type="EMBL" id="OX365700">
    <property type="protein sequence ID" value="CAI4029722.1"/>
    <property type="molecule type" value="Genomic_DNA"/>
</dbReference>
<reference evidence="2" key="1">
    <citation type="submission" date="2022-10" db="EMBL/GenBank/DDBJ databases">
        <authorList>
            <person name="Koch H."/>
        </authorList>
    </citation>
    <scope>NUCLEOTIDE SEQUENCE</scope>
    <source>
        <strain evidence="2">DNF</strain>
    </source>
</reference>
<dbReference type="AlphaFoldDB" id="A0AA86T3S5"/>
<keyword evidence="1" id="KW-0812">Transmembrane</keyword>
<proteinExistence type="predicted"/>
<keyword evidence="3" id="KW-1185">Reference proteome</keyword>
<evidence type="ECO:0000313" key="3">
    <source>
        <dbReference type="Proteomes" id="UP001179121"/>
    </source>
</evidence>
<keyword evidence="1" id="KW-1133">Transmembrane helix</keyword>
<evidence type="ECO:0000313" key="2">
    <source>
        <dbReference type="EMBL" id="CAI4029722.1"/>
    </source>
</evidence>
<organism evidence="2 3">
    <name type="scientific">Nitrospira tepida</name>
    <dbReference type="NCBI Taxonomy" id="2973512"/>
    <lineage>
        <taxon>Bacteria</taxon>
        <taxon>Pseudomonadati</taxon>
        <taxon>Nitrospirota</taxon>
        <taxon>Nitrospiria</taxon>
        <taxon>Nitrospirales</taxon>
        <taxon>Nitrospiraceae</taxon>
        <taxon>Nitrospira</taxon>
    </lineage>
</organism>
<protein>
    <submittedName>
        <fullName evidence="2">Uncharacterized protein</fullName>
    </submittedName>
</protein>
<evidence type="ECO:0000256" key="1">
    <source>
        <dbReference type="SAM" id="Phobius"/>
    </source>
</evidence>
<dbReference type="RefSeq" id="WP_289266747.1">
    <property type="nucleotide sequence ID" value="NZ_OX365700.1"/>
</dbReference>
<dbReference type="Proteomes" id="UP001179121">
    <property type="component" value="Chromosome"/>
</dbReference>
<gene>
    <name evidence="2" type="ORF">DNFV4_00140</name>
</gene>
<feature type="transmembrane region" description="Helical" evidence="1">
    <location>
        <begin position="99"/>
        <end position="118"/>
    </location>
</feature>